<organism evidence="6 7">
    <name type="scientific">Clostridium polyendosporum</name>
    <dbReference type="NCBI Taxonomy" id="69208"/>
    <lineage>
        <taxon>Bacteria</taxon>
        <taxon>Bacillati</taxon>
        <taxon>Bacillota</taxon>
        <taxon>Clostridia</taxon>
        <taxon>Eubacteriales</taxon>
        <taxon>Clostridiaceae</taxon>
        <taxon>Clostridium</taxon>
    </lineage>
</organism>
<evidence type="ECO:0000259" key="5">
    <source>
        <dbReference type="Pfam" id="PF13407"/>
    </source>
</evidence>
<evidence type="ECO:0000313" key="6">
    <source>
        <dbReference type="EMBL" id="GIM30395.1"/>
    </source>
</evidence>
<dbReference type="RefSeq" id="WP_212905066.1">
    <property type="nucleotide sequence ID" value="NZ_BOPZ01000036.1"/>
</dbReference>
<dbReference type="PROSITE" id="PS51257">
    <property type="entry name" value="PROKAR_LIPOPROTEIN"/>
    <property type="match status" value="1"/>
</dbReference>
<evidence type="ECO:0000256" key="1">
    <source>
        <dbReference type="ARBA" id="ARBA00004196"/>
    </source>
</evidence>
<dbReference type="GO" id="GO:0030313">
    <property type="term" value="C:cell envelope"/>
    <property type="evidence" value="ECO:0007669"/>
    <property type="project" value="UniProtKB-SubCell"/>
</dbReference>
<feature type="signal peptide" evidence="4">
    <location>
        <begin position="1"/>
        <end position="27"/>
    </location>
</feature>
<evidence type="ECO:0000256" key="4">
    <source>
        <dbReference type="SAM" id="SignalP"/>
    </source>
</evidence>
<comment type="subcellular location">
    <subcellularLocation>
        <location evidence="1">Cell envelope</location>
    </subcellularLocation>
</comment>
<keyword evidence="3 4" id="KW-0732">Signal</keyword>
<dbReference type="Gene3D" id="3.40.50.2300">
    <property type="match status" value="2"/>
</dbReference>
<comment type="caution">
    <text evidence="6">The sequence shown here is derived from an EMBL/GenBank/DDBJ whole genome shotgun (WGS) entry which is preliminary data.</text>
</comment>
<protein>
    <submittedName>
        <fullName evidence="6">Sugar ABC transporter substrate-binding protein</fullName>
    </submittedName>
</protein>
<dbReference type="PANTHER" id="PTHR46847:SF1">
    <property type="entry name" value="D-ALLOSE-BINDING PERIPLASMIC PROTEIN-RELATED"/>
    <property type="match status" value="1"/>
</dbReference>
<dbReference type="Pfam" id="PF13407">
    <property type="entry name" value="Peripla_BP_4"/>
    <property type="match status" value="1"/>
</dbReference>
<dbReference type="EMBL" id="BOPZ01000036">
    <property type="protein sequence ID" value="GIM30395.1"/>
    <property type="molecule type" value="Genomic_DNA"/>
</dbReference>
<name>A0A919S187_9CLOT</name>
<feature type="chain" id="PRO_5038569898" evidence="4">
    <location>
        <begin position="28"/>
        <end position="321"/>
    </location>
</feature>
<keyword evidence="7" id="KW-1185">Reference proteome</keyword>
<feature type="domain" description="Periplasmic binding protein" evidence="5">
    <location>
        <begin position="36"/>
        <end position="291"/>
    </location>
</feature>
<evidence type="ECO:0000256" key="3">
    <source>
        <dbReference type="ARBA" id="ARBA00022729"/>
    </source>
</evidence>
<sequence>MKKFLSMALITVIIMCLFTGCTQKTNASRFTRKIKIGVCHSDFNSKYGSYLLDEMRNYSKSLKDVEVVFVDAKKNSNTQLSQVENFISQGVDAIVVSPLSTDSSKSITDKAKAANIPIISMMLPFVNQNDAASYIAPDSKQAGILEMEYLAKKVNFKGNVAIMMGPLDDNAQRLRTEAYHEVIAKYPDMKIVAQQTADWDRSRGMALMQAWLEDGKQIDVVACNNDEMAIGALKAIEAAGKLGKITVGGMDATPDALEYLKSGKLAVTLFQDAGKLGKYSIDAAIKAAKGENVEKTIIVQNELVTSEDADKYMAKWENRGY</sequence>
<evidence type="ECO:0000256" key="2">
    <source>
        <dbReference type="ARBA" id="ARBA00007639"/>
    </source>
</evidence>
<dbReference type="InterPro" id="IPR028082">
    <property type="entry name" value="Peripla_BP_I"/>
</dbReference>
<proteinExistence type="inferred from homology"/>
<dbReference type="InterPro" id="IPR025997">
    <property type="entry name" value="SBP_2_dom"/>
</dbReference>
<dbReference type="GO" id="GO:0030246">
    <property type="term" value="F:carbohydrate binding"/>
    <property type="evidence" value="ECO:0007669"/>
    <property type="project" value="UniProtKB-ARBA"/>
</dbReference>
<dbReference type="PANTHER" id="PTHR46847">
    <property type="entry name" value="D-ALLOSE-BINDING PERIPLASMIC PROTEIN-RELATED"/>
    <property type="match status" value="1"/>
</dbReference>
<dbReference type="AlphaFoldDB" id="A0A919S187"/>
<dbReference type="Proteomes" id="UP000679179">
    <property type="component" value="Unassembled WGS sequence"/>
</dbReference>
<comment type="similarity">
    <text evidence="2">Belongs to the bacterial solute-binding protein 2 family.</text>
</comment>
<gene>
    <name evidence="6" type="ORF">CPJCM30710_30610</name>
</gene>
<dbReference type="CDD" id="cd06301">
    <property type="entry name" value="PBP1_rhizopine_binding-like"/>
    <property type="match status" value="1"/>
</dbReference>
<reference evidence="6" key="1">
    <citation type="submission" date="2021-03" db="EMBL/GenBank/DDBJ databases">
        <title>Taxonomic study of Clostridium polyendosporum from meadow-gley soil under rice.</title>
        <authorList>
            <person name="Kobayashi H."/>
            <person name="Tanizawa Y."/>
            <person name="Yagura M."/>
        </authorList>
    </citation>
    <scope>NUCLEOTIDE SEQUENCE</scope>
    <source>
        <strain evidence="6">JCM 30710</strain>
    </source>
</reference>
<dbReference type="SUPFAM" id="SSF53822">
    <property type="entry name" value="Periplasmic binding protein-like I"/>
    <property type="match status" value="1"/>
</dbReference>
<evidence type="ECO:0000313" key="7">
    <source>
        <dbReference type="Proteomes" id="UP000679179"/>
    </source>
</evidence>
<accession>A0A919S187</accession>